<dbReference type="PANTHER" id="PTHR13678">
    <property type="entry name" value="VACUOLAR PROTEIN SORTING-ASSOCIATED PROTEIN 37"/>
    <property type="match status" value="1"/>
</dbReference>
<dbReference type="GO" id="GO:0006612">
    <property type="term" value="P:protein targeting to membrane"/>
    <property type="evidence" value="ECO:0007669"/>
    <property type="project" value="TreeGrafter"/>
</dbReference>
<sequence>MSGGLFGSSAARGGDSSSASAALEAMTLDPRARGPHAHGASQAGPAEGGVRRTLSIPKEFPRLLELDSASLAELLLDKETFARFLHGTEGASEARAFTRDLRLEIESMARANIALAEEAADLRSQISVIRAVDMKPVAEAYAEAKAKTDALVGEHDVGRALRSLQERARASDAKSEEVNEKWLDGEIKDVDAFVDAFRRLREKHHEDAIKASIVEPALASAGGGARGAPPPPPPARGYPGRPRYG</sequence>
<gene>
    <name evidence="8" type="ORF">MSP1401_LOCUS12416</name>
</gene>
<evidence type="ECO:0000313" key="8">
    <source>
        <dbReference type="EMBL" id="CAD8451822.1"/>
    </source>
</evidence>
<feature type="compositionally biased region" description="Low complexity" evidence="6">
    <location>
        <begin position="7"/>
        <end position="22"/>
    </location>
</feature>
<keyword evidence="4" id="KW-0967">Endosome</keyword>
<dbReference type="Pfam" id="PF07200">
    <property type="entry name" value="Mod_r"/>
    <property type="match status" value="1"/>
</dbReference>
<keyword evidence="5" id="KW-0653">Protein transport</keyword>
<feature type="region of interest" description="Disordered" evidence="6">
    <location>
        <begin position="1"/>
        <end position="51"/>
    </location>
</feature>
<dbReference type="GO" id="GO:0006623">
    <property type="term" value="P:protein targeting to vacuole"/>
    <property type="evidence" value="ECO:0007669"/>
    <property type="project" value="TreeGrafter"/>
</dbReference>
<keyword evidence="3" id="KW-0813">Transport</keyword>
<evidence type="ECO:0000256" key="3">
    <source>
        <dbReference type="ARBA" id="ARBA00022448"/>
    </source>
</evidence>
<evidence type="ECO:0000256" key="2">
    <source>
        <dbReference type="ARBA" id="ARBA00007617"/>
    </source>
</evidence>
<proteinExistence type="inferred from homology"/>
<dbReference type="GO" id="GO:0043162">
    <property type="term" value="P:ubiquitin-dependent protein catabolic process via the multivesicular body sorting pathway"/>
    <property type="evidence" value="ECO:0007669"/>
    <property type="project" value="TreeGrafter"/>
</dbReference>
<organism evidence="8">
    <name type="scientific">Micromonas pusilla</name>
    <name type="common">Picoplanktonic green alga</name>
    <name type="synonym">Chromulina pusilla</name>
    <dbReference type="NCBI Taxonomy" id="38833"/>
    <lineage>
        <taxon>Eukaryota</taxon>
        <taxon>Viridiplantae</taxon>
        <taxon>Chlorophyta</taxon>
        <taxon>Mamiellophyceae</taxon>
        <taxon>Mamiellales</taxon>
        <taxon>Mamiellaceae</taxon>
        <taxon>Micromonas</taxon>
    </lineage>
</organism>
<feature type="region of interest" description="Disordered" evidence="6">
    <location>
        <begin position="213"/>
        <end position="245"/>
    </location>
</feature>
<dbReference type="InterPro" id="IPR009851">
    <property type="entry name" value="Mod_r"/>
</dbReference>
<dbReference type="GO" id="GO:0000813">
    <property type="term" value="C:ESCRT I complex"/>
    <property type="evidence" value="ECO:0007669"/>
    <property type="project" value="TreeGrafter"/>
</dbReference>
<dbReference type="PANTHER" id="PTHR13678:SF2">
    <property type="entry name" value="VACUOLAR PROTEIN SORTING-ASSOCIATED PROTEIN 37A"/>
    <property type="match status" value="1"/>
</dbReference>
<protein>
    <recommendedName>
        <fullName evidence="7">VPS37 C-terminal domain-containing protein</fullName>
    </recommendedName>
</protein>
<reference evidence="8" key="1">
    <citation type="submission" date="2021-01" db="EMBL/GenBank/DDBJ databases">
        <authorList>
            <person name="Corre E."/>
            <person name="Pelletier E."/>
            <person name="Niang G."/>
            <person name="Scheremetjew M."/>
            <person name="Finn R."/>
            <person name="Kale V."/>
            <person name="Holt S."/>
            <person name="Cochrane G."/>
            <person name="Meng A."/>
            <person name="Brown T."/>
            <person name="Cohen L."/>
        </authorList>
    </citation>
    <scope>NUCLEOTIDE SEQUENCE</scope>
    <source>
        <strain evidence="8">CCAC1681</strain>
    </source>
</reference>
<evidence type="ECO:0000259" key="7">
    <source>
        <dbReference type="Pfam" id="PF07200"/>
    </source>
</evidence>
<dbReference type="EMBL" id="HBEN01014847">
    <property type="protein sequence ID" value="CAD8451822.1"/>
    <property type="molecule type" value="Transcribed_RNA"/>
</dbReference>
<accession>A0A7S0GXC3</accession>
<evidence type="ECO:0000256" key="4">
    <source>
        <dbReference type="ARBA" id="ARBA00022753"/>
    </source>
</evidence>
<dbReference type="AlphaFoldDB" id="A0A7S0GXC3"/>
<name>A0A7S0GXC3_MICPS</name>
<comment type="subcellular location">
    <subcellularLocation>
        <location evidence="1">Endosome</location>
    </subcellularLocation>
</comment>
<comment type="similarity">
    <text evidence="2">Belongs to the VPS37 family.</text>
</comment>
<evidence type="ECO:0000256" key="1">
    <source>
        <dbReference type="ARBA" id="ARBA00004177"/>
    </source>
</evidence>
<evidence type="ECO:0000256" key="6">
    <source>
        <dbReference type="SAM" id="MobiDB-lite"/>
    </source>
</evidence>
<feature type="domain" description="VPS37 C-terminal" evidence="7">
    <location>
        <begin position="66"/>
        <end position="210"/>
    </location>
</feature>
<evidence type="ECO:0000256" key="5">
    <source>
        <dbReference type="ARBA" id="ARBA00022927"/>
    </source>
</evidence>